<dbReference type="Proteomes" id="UP001162001">
    <property type="component" value="Segment"/>
</dbReference>
<dbReference type="PANTHER" id="PTHR23422:SF9">
    <property type="entry name" value="ZN-DEPENDENT HYDROLASE"/>
    <property type="match status" value="1"/>
</dbReference>
<evidence type="ECO:0000256" key="1">
    <source>
        <dbReference type="ARBA" id="ARBA00022723"/>
    </source>
</evidence>
<name>A0A7D3UWB5_9VIRU</name>
<evidence type="ECO:0000256" key="2">
    <source>
        <dbReference type="ARBA" id="ARBA00022801"/>
    </source>
</evidence>
<dbReference type="InterPro" id="IPR039461">
    <property type="entry name" value="Peptidase_M49"/>
</dbReference>
<dbReference type="GO" id="GO:0046872">
    <property type="term" value="F:metal ion binding"/>
    <property type="evidence" value="ECO:0007669"/>
    <property type="project" value="UniProtKB-KW"/>
</dbReference>
<protein>
    <submittedName>
        <fullName evidence="3">Peptidase family M49</fullName>
    </submittedName>
</protein>
<accession>A0A7D3UWB5</accession>
<dbReference type="EMBL" id="MT418680">
    <property type="protein sequence ID" value="QKF94649.1"/>
    <property type="molecule type" value="Genomic_DNA"/>
</dbReference>
<proteinExistence type="predicted"/>
<sequence length="681" mass="79331">MSIYNEIYLVREPVNNLFNSLTPQEKVFVYLMFRASLPFNLIYRDQNHINTNEIINLFQFLYQNKEKLQPEFVNDVETYLVYLWTNHGPYFMREHSNNKRTPERLNMKYLTKDKLISVLDVLEYNLKYDHLLSTIFDDMDMTMVIDGSIEMSGNNYYQKGFTKEHYDTFSNEMKNRINAYFELDKNGTPQVRYYSMNDKYSQELSVSVYWLNQAFNHVMKYPQTFDNHLVKSIALLIQYLRTGDEELFKQHSIEWLQTKSNLDYTMGFVETYHDPMGIRGQAGGEVTIRTMNMEKLNPILLEIEQRMPIPNEYKKKKGNSTVMNVSMNKILFSAGDYGPQVLTAAYCLPNYNDIRSKVGSKQILYKLPPSTESSLNPQLAAQFRTKSRQDFINKYDPDDLIFEDLWDVQVLLHESIGHGSGAFHQHTFQEGENLTISGVTYNVGDTINVTDENYAEFISVDSSSLEELRAEINALYMSLAEVDVLSQYGVFKHWLNVLGKDELQKQCIIEMCRHMFRRLLVQGDDMNDISGAHSRANFVITNYLLEGEGIEIEDEVKEINGNNHHNLGIRVTDLNKSIKSTTDLLQTVQRIKSTGDTNGCKQLFDKYTKYPVTLEQAKIYREYMLENKQAIVGNIKATSRLFPNYMPVLNGDNLYDVVIGDDMNVFDQNMYYDQLMLSKEY</sequence>
<gene>
    <name evidence="3" type="ORF">Fadolivirus_1_1191</name>
</gene>
<dbReference type="GO" id="GO:0008239">
    <property type="term" value="F:dipeptidyl-peptidase activity"/>
    <property type="evidence" value="ECO:0007669"/>
    <property type="project" value="TreeGrafter"/>
</dbReference>
<evidence type="ECO:0000313" key="3">
    <source>
        <dbReference type="EMBL" id="QKF94649.1"/>
    </source>
</evidence>
<keyword evidence="4" id="KW-1185">Reference proteome</keyword>
<reference evidence="3 4" key="1">
    <citation type="submission" date="2020-04" db="EMBL/GenBank/DDBJ databases">
        <title>Advantages and limits of metagenomic assembly and binning of a giant virus.</title>
        <authorList>
            <person name="Schulz F."/>
            <person name="Andreani J."/>
            <person name="Francis R."/>
            <person name="Boudjemaa H."/>
            <person name="Bou Khalil J.Y."/>
            <person name="Lee J."/>
            <person name="La Scola B."/>
            <person name="Woyke T."/>
        </authorList>
    </citation>
    <scope>NUCLEOTIDE SEQUENCE [LARGE SCALE GENOMIC DNA]</scope>
    <source>
        <strain evidence="3 4">FV1/VV64</strain>
    </source>
</reference>
<keyword evidence="2" id="KW-0378">Hydrolase</keyword>
<dbReference type="Gene3D" id="3.30.540.30">
    <property type="match status" value="1"/>
</dbReference>
<organism evidence="3 4">
    <name type="scientific">Fadolivirus FV1/VV64</name>
    <dbReference type="NCBI Taxonomy" id="3070911"/>
    <lineage>
        <taxon>Viruses</taxon>
        <taxon>Varidnaviria</taxon>
        <taxon>Bamfordvirae</taxon>
        <taxon>Nucleocytoviricota</taxon>
        <taxon>Megaviricetes</taxon>
        <taxon>Imitervirales</taxon>
        <taxon>Mimiviridae</taxon>
        <taxon>Klosneuvirinae</taxon>
        <taxon>Fadolivirus</taxon>
        <taxon>Fadolivirus algeromassiliense</taxon>
    </lineage>
</organism>
<keyword evidence="1" id="KW-0479">Metal-binding</keyword>
<evidence type="ECO:0000313" key="4">
    <source>
        <dbReference type="Proteomes" id="UP001162001"/>
    </source>
</evidence>
<dbReference type="Pfam" id="PF03571">
    <property type="entry name" value="Peptidase_M49"/>
    <property type="match status" value="1"/>
</dbReference>
<dbReference type="PANTHER" id="PTHR23422">
    <property type="entry name" value="DIPEPTIDYL PEPTIDASE III-RELATED"/>
    <property type="match status" value="1"/>
</dbReference>